<feature type="transmembrane region" description="Helical" evidence="1">
    <location>
        <begin position="6"/>
        <end position="25"/>
    </location>
</feature>
<accession>A0A1E7FMI3</accession>
<keyword evidence="1" id="KW-0472">Membrane</keyword>
<dbReference type="KEGG" id="fcy:FRACYDRAFT_267999"/>
<dbReference type="AlphaFoldDB" id="A0A1E7FMI3"/>
<protein>
    <submittedName>
        <fullName evidence="2">Uncharacterized protein</fullName>
    </submittedName>
</protein>
<dbReference type="EMBL" id="KV784355">
    <property type="protein sequence ID" value="OEU19334.1"/>
    <property type="molecule type" value="Genomic_DNA"/>
</dbReference>
<keyword evidence="1" id="KW-1133">Transmembrane helix</keyword>
<reference evidence="2 3" key="1">
    <citation type="submission" date="2016-09" db="EMBL/GenBank/DDBJ databases">
        <title>Extensive genetic diversity and differential bi-allelic expression allows diatom success in the polar Southern Ocean.</title>
        <authorList>
            <consortium name="DOE Joint Genome Institute"/>
            <person name="Mock T."/>
            <person name="Otillar R.P."/>
            <person name="Strauss J."/>
            <person name="Dupont C."/>
            <person name="Frickenhaus S."/>
            <person name="Maumus F."/>
            <person name="Mcmullan M."/>
            <person name="Sanges R."/>
            <person name="Schmutz J."/>
            <person name="Toseland A."/>
            <person name="Valas R."/>
            <person name="Veluchamy A."/>
            <person name="Ward B.J."/>
            <person name="Allen A."/>
            <person name="Barry K."/>
            <person name="Falciatore A."/>
            <person name="Ferrante M."/>
            <person name="Fortunato A.E."/>
            <person name="Gloeckner G."/>
            <person name="Gruber A."/>
            <person name="Hipkin R."/>
            <person name="Janech M."/>
            <person name="Kroth P."/>
            <person name="Leese F."/>
            <person name="Lindquist E."/>
            <person name="Lyon B.R."/>
            <person name="Martin J."/>
            <person name="Mayer C."/>
            <person name="Parker M."/>
            <person name="Quesneville H."/>
            <person name="Raymond J."/>
            <person name="Uhlig C."/>
            <person name="Valentin K.U."/>
            <person name="Worden A.Z."/>
            <person name="Armbrust E.V."/>
            <person name="Bowler C."/>
            <person name="Green B."/>
            <person name="Moulton V."/>
            <person name="Van Oosterhout C."/>
            <person name="Grigoriev I."/>
        </authorList>
    </citation>
    <scope>NUCLEOTIDE SEQUENCE [LARGE SCALE GENOMIC DNA]</scope>
    <source>
        <strain evidence="2 3">CCMP1102</strain>
    </source>
</reference>
<name>A0A1E7FMI3_9STRA</name>
<gene>
    <name evidence="2" type="ORF">FRACYDRAFT_267999</name>
</gene>
<keyword evidence="3" id="KW-1185">Reference proteome</keyword>
<dbReference type="InParanoid" id="A0A1E7FMI3"/>
<evidence type="ECO:0000313" key="2">
    <source>
        <dbReference type="EMBL" id="OEU19334.1"/>
    </source>
</evidence>
<keyword evidence="1" id="KW-0812">Transmembrane</keyword>
<evidence type="ECO:0000313" key="3">
    <source>
        <dbReference type="Proteomes" id="UP000095751"/>
    </source>
</evidence>
<sequence length="68" mass="7727">MTVITPVVVIVIMTIVVVVFEEFCLQRWGCILINKDPIDTIYLCLIRAVAINVFLGKQCDFNLDLVQN</sequence>
<evidence type="ECO:0000256" key="1">
    <source>
        <dbReference type="SAM" id="Phobius"/>
    </source>
</evidence>
<dbReference type="Proteomes" id="UP000095751">
    <property type="component" value="Unassembled WGS sequence"/>
</dbReference>
<proteinExistence type="predicted"/>
<organism evidence="2 3">
    <name type="scientific">Fragilariopsis cylindrus CCMP1102</name>
    <dbReference type="NCBI Taxonomy" id="635003"/>
    <lineage>
        <taxon>Eukaryota</taxon>
        <taxon>Sar</taxon>
        <taxon>Stramenopiles</taxon>
        <taxon>Ochrophyta</taxon>
        <taxon>Bacillariophyta</taxon>
        <taxon>Bacillariophyceae</taxon>
        <taxon>Bacillariophycidae</taxon>
        <taxon>Bacillariales</taxon>
        <taxon>Bacillariaceae</taxon>
        <taxon>Fragilariopsis</taxon>
    </lineage>
</organism>